<dbReference type="PROSITE" id="PS51679">
    <property type="entry name" value="SAM_MT_C5"/>
    <property type="match status" value="1"/>
</dbReference>
<keyword evidence="5" id="KW-0680">Restriction system</keyword>
<evidence type="ECO:0000313" key="9">
    <source>
        <dbReference type="Proteomes" id="UP000230184"/>
    </source>
</evidence>
<proteinExistence type="inferred from homology"/>
<dbReference type="PROSITE" id="PS51257">
    <property type="entry name" value="PROKAR_LIPOPROTEIN"/>
    <property type="match status" value="1"/>
</dbReference>
<evidence type="ECO:0000256" key="2">
    <source>
        <dbReference type="ARBA" id="ARBA00022603"/>
    </source>
</evidence>
<dbReference type="Gene3D" id="3.40.50.150">
    <property type="entry name" value="Vaccinia Virus protein VP39"/>
    <property type="match status" value="2"/>
</dbReference>
<dbReference type="InterPro" id="IPR029063">
    <property type="entry name" value="SAM-dependent_MTases_sf"/>
</dbReference>
<dbReference type="GO" id="GO:0009307">
    <property type="term" value="P:DNA restriction-modification system"/>
    <property type="evidence" value="ECO:0007669"/>
    <property type="project" value="UniProtKB-KW"/>
</dbReference>
<dbReference type="GO" id="GO:0003677">
    <property type="term" value="F:DNA binding"/>
    <property type="evidence" value="ECO:0007669"/>
    <property type="project" value="TreeGrafter"/>
</dbReference>
<dbReference type="GO" id="GO:0003886">
    <property type="term" value="F:DNA (cytosine-5-)-methyltransferase activity"/>
    <property type="evidence" value="ECO:0007669"/>
    <property type="project" value="TreeGrafter"/>
</dbReference>
<dbReference type="InterPro" id="IPR050390">
    <property type="entry name" value="C5-Methyltransferase"/>
</dbReference>
<dbReference type="EC" id="2.1.1.37" evidence="1"/>
<keyword evidence="8" id="KW-0540">Nuclease</keyword>
<name>A0A2M6YW09_9BACT</name>
<accession>A0A2M6YW09</accession>
<evidence type="ECO:0000256" key="6">
    <source>
        <dbReference type="PROSITE-ProRule" id="PRU01016"/>
    </source>
</evidence>
<dbReference type="PRINTS" id="PR00507">
    <property type="entry name" value="N12N6MTFRASE"/>
</dbReference>
<feature type="domain" description="Type II methyltransferase M.TaqI-like" evidence="7">
    <location>
        <begin position="522"/>
        <end position="620"/>
    </location>
</feature>
<comment type="similarity">
    <text evidence="6">Belongs to the class I-like SAM-binding methyltransferase superfamily. C5-methyltransferase family.</text>
</comment>
<dbReference type="PANTHER" id="PTHR10629">
    <property type="entry name" value="CYTOSINE-SPECIFIC METHYLTRANSFERASE"/>
    <property type="match status" value="1"/>
</dbReference>
<organism evidence="8 9">
    <name type="scientific">Candidatus Roizmanbacteria bacterium CG07_land_8_20_14_0_80_34_15</name>
    <dbReference type="NCBI Taxonomy" id="1974849"/>
    <lineage>
        <taxon>Bacteria</taxon>
        <taxon>Candidatus Roizmaniibacteriota</taxon>
    </lineage>
</organism>
<protein>
    <recommendedName>
        <fullName evidence="1">DNA (cytosine-5-)-methyltransferase</fullName>
        <ecNumber evidence="1">2.1.1.37</ecNumber>
    </recommendedName>
</protein>
<feature type="active site" evidence="6">
    <location>
        <position position="92"/>
    </location>
</feature>
<evidence type="ECO:0000313" key="8">
    <source>
        <dbReference type="EMBL" id="PIU37592.1"/>
    </source>
</evidence>
<keyword evidence="4 6" id="KW-0949">S-adenosyl-L-methionine</keyword>
<dbReference type="Gene3D" id="3.90.120.10">
    <property type="entry name" value="DNA Methylase, subunit A, domain 2"/>
    <property type="match status" value="1"/>
</dbReference>
<dbReference type="SUPFAM" id="SSF53335">
    <property type="entry name" value="S-adenosyl-L-methionine-dependent methyltransferases"/>
    <property type="match status" value="2"/>
</dbReference>
<dbReference type="GO" id="GO:0044027">
    <property type="term" value="P:negative regulation of gene expression via chromosomal CpG island methylation"/>
    <property type="evidence" value="ECO:0007669"/>
    <property type="project" value="TreeGrafter"/>
</dbReference>
<dbReference type="InterPro" id="IPR002052">
    <property type="entry name" value="DNA_methylase_N6_adenine_CS"/>
</dbReference>
<reference evidence="9" key="1">
    <citation type="submission" date="2017-09" db="EMBL/GenBank/DDBJ databases">
        <title>Depth-based differentiation of microbial function through sediment-hosted aquifers and enrichment of novel symbionts in the deep terrestrial subsurface.</title>
        <authorList>
            <person name="Probst A.J."/>
            <person name="Ladd B."/>
            <person name="Jarett J.K."/>
            <person name="Geller-Mcgrath D.E."/>
            <person name="Sieber C.M.K."/>
            <person name="Emerson J.B."/>
            <person name="Anantharaman K."/>
            <person name="Thomas B.C."/>
            <person name="Malmstrom R."/>
            <person name="Stieglmeier M."/>
            <person name="Klingl A."/>
            <person name="Woyke T."/>
            <person name="Ryan C.M."/>
            <person name="Banfield J.F."/>
        </authorList>
    </citation>
    <scope>NUCLEOTIDE SEQUENCE [LARGE SCALE GENOMIC DNA]</scope>
</reference>
<dbReference type="PROSITE" id="PS00092">
    <property type="entry name" value="N6_MTASE"/>
    <property type="match status" value="1"/>
</dbReference>
<evidence type="ECO:0000256" key="5">
    <source>
        <dbReference type="ARBA" id="ARBA00022747"/>
    </source>
</evidence>
<dbReference type="Proteomes" id="UP000230184">
    <property type="component" value="Unassembled WGS sequence"/>
</dbReference>
<dbReference type="InterPro" id="IPR001525">
    <property type="entry name" value="C5_MeTfrase"/>
</dbReference>
<keyword evidence="2 6" id="KW-0489">Methyltransferase</keyword>
<sequence>MKKLGYVSLFSSAGIGCYGFKQEGFDCVATLELIERRLNIQKYNDVCSLKESYISGDIAKNEIKKNIFKAIDNWKKTYNQKEVEVVVATPPCQGISIANHKKNNELGRNSLIVESIKVINEIYPRFFVMENVREFLNTICTDTDGNNKQIKEAIYENLGGKYNIAFKVLNFKEYGSHSSRTRTLVIGVRKDVEEITPYDLFPEKKNPMTLKELIYNLPRLKNMGEIDKIDIFHSFRPYKTDMLEWIKDIKEGQSAFDNKNLMKRPHTIINGKVIENQNKNGDKYTRCYWNKIAPCVHTRNDILSSQSTIHPEDNRVFSIRELMRFMTIPDIFNWSNISLKELNALENKEKVIYLKKNEVNIRQCIGEAVPTIIFRQIAQNILASSKRDLLPLSKVKSLIKKNDLKSNNEIINFIKKNNLNFCNNTRVAEIANAERLKNAAFYTRQDICFSLVNSLPDFSEKNEIKILEPSVGVGNFLPTLINKYKDIKKVYLDLIDIDVVSLNILKVIIKKIVVPNNFIISFINDDFLKHKFNSNYDLIVGNPPFDKIDKEKISEYRKNSWNKSKKTNNIFVLFIEKALSISENTALFSPKSLLNAPEFNEIRKLIEEYRIDKIIDYGEKGFKGVKIETISLIIKKRGRINNSVIESYPLQKYKILNQNYIINKEFPYWLIYRNKYFDNLHGKLNLSTFKALRDRTITKKNTNKSGKIKVIKSRNIEDGKINYLDNDRYIDNYSVSPVAVKYFNKENVLIVPNLSYYPRGAFLPKNSIVDGSAVVLINNENIKIDVNFFASKEFFIFYRIARNYSTRSLNVDSNSVYFWGLPKEYIKYTPFKDESRSKFLFVENINQM</sequence>
<dbReference type="AlphaFoldDB" id="A0A2M6YW09"/>
<dbReference type="PROSITE" id="PS00094">
    <property type="entry name" value="C5_MTASE_1"/>
    <property type="match status" value="1"/>
</dbReference>
<comment type="caution">
    <text evidence="8">The sequence shown here is derived from an EMBL/GenBank/DDBJ whole genome shotgun (WGS) entry which is preliminary data.</text>
</comment>
<evidence type="ECO:0000256" key="1">
    <source>
        <dbReference type="ARBA" id="ARBA00011975"/>
    </source>
</evidence>
<evidence type="ECO:0000256" key="4">
    <source>
        <dbReference type="ARBA" id="ARBA00022691"/>
    </source>
</evidence>
<dbReference type="Pfam" id="PF00145">
    <property type="entry name" value="DNA_methylase"/>
    <property type="match status" value="1"/>
</dbReference>
<dbReference type="InterPro" id="IPR018117">
    <property type="entry name" value="C5_DNA_meth_AS"/>
</dbReference>
<keyword evidence="8" id="KW-0378">Hydrolase</keyword>
<dbReference type="GO" id="GO:0009007">
    <property type="term" value="F:site-specific DNA-methyltransferase (adenine-specific) activity"/>
    <property type="evidence" value="ECO:0007669"/>
    <property type="project" value="UniProtKB-EC"/>
</dbReference>
<dbReference type="GO" id="GO:0004519">
    <property type="term" value="F:endonuclease activity"/>
    <property type="evidence" value="ECO:0007669"/>
    <property type="project" value="UniProtKB-KW"/>
</dbReference>
<dbReference type="GO" id="GO:0032259">
    <property type="term" value="P:methylation"/>
    <property type="evidence" value="ECO:0007669"/>
    <property type="project" value="UniProtKB-KW"/>
</dbReference>
<dbReference type="EMBL" id="PEWY01000001">
    <property type="protein sequence ID" value="PIU37592.1"/>
    <property type="molecule type" value="Genomic_DNA"/>
</dbReference>
<gene>
    <name evidence="8" type="ORF">COT02_00010</name>
</gene>
<evidence type="ECO:0000259" key="7">
    <source>
        <dbReference type="Pfam" id="PF07669"/>
    </source>
</evidence>
<dbReference type="InterPro" id="IPR011639">
    <property type="entry name" value="MethylTrfase_TaqI-like_dom"/>
</dbReference>
<dbReference type="PANTHER" id="PTHR10629:SF52">
    <property type="entry name" value="DNA (CYTOSINE-5)-METHYLTRANSFERASE 1"/>
    <property type="match status" value="1"/>
</dbReference>
<keyword evidence="8" id="KW-0255">Endonuclease</keyword>
<dbReference type="Pfam" id="PF07669">
    <property type="entry name" value="Eco57I"/>
    <property type="match status" value="1"/>
</dbReference>
<evidence type="ECO:0000256" key="3">
    <source>
        <dbReference type="ARBA" id="ARBA00022679"/>
    </source>
</evidence>
<keyword evidence="3 6" id="KW-0808">Transferase</keyword>